<organism evidence="11 12">
    <name type="scientific">Ficus carica</name>
    <name type="common">Common fig</name>
    <dbReference type="NCBI Taxonomy" id="3494"/>
    <lineage>
        <taxon>Eukaryota</taxon>
        <taxon>Viridiplantae</taxon>
        <taxon>Streptophyta</taxon>
        <taxon>Embryophyta</taxon>
        <taxon>Tracheophyta</taxon>
        <taxon>Spermatophyta</taxon>
        <taxon>Magnoliopsida</taxon>
        <taxon>eudicotyledons</taxon>
        <taxon>Gunneridae</taxon>
        <taxon>Pentapetalae</taxon>
        <taxon>rosids</taxon>
        <taxon>fabids</taxon>
        <taxon>Rosales</taxon>
        <taxon>Moraceae</taxon>
        <taxon>Ficeae</taxon>
        <taxon>Ficus</taxon>
    </lineage>
</organism>
<dbReference type="SUPFAM" id="SSF54171">
    <property type="entry name" value="DNA-binding domain"/>
    <property type="match status" value="1"/>
</dbReference>
<evidence type="ECO:0000256" key="3">
    <source>
        <dbReference type="ARBA" id="ARBA00023016"/>
    </source>
</evidence>
<keyword evidence="12" id="KW-1185">Reference proteome</keyword>
<evidence type="ECO:0000256" key="1">
    <source>
        <dbReference type="ARBA" id="ARBA00004123"/>
    </source>
</evidence>
<keyword evidence="6" id="KW-0804">Transcription</keyword>
<dbReference type="PRINTS" id="PR00367">
    <property type="entry name" value="ETHRSPELEMNT"/>
</dbReference>
<evidence type="ECO:0000313" key="12">
    <source>
        <dbReference type="Proteomes" id="UP001187192"/>
    </source>
</evidence>
<protein>
    <recommendedName>
        <fullName evidence="10">AP2/ERF domain-containing protein</fullName>
    </recommendedName>
</protein>
<evidence type="ECO:0000256" key="5">
    <source>
        <dbReference type="ARBA" id="ARBA00023159"/>
    </source>
</evidence>
<dbReference type="Gene3D" id="3.30.730.10">
    <property type="entry name" value="AP2/ERF domain"/>
    <property type="match status" value="1"/>
</dbReference>
<dbReference type="EMBL" id="BTGU01000011">
    <property type="protein sequence ID" value="GMN40442.1"/>
    <property type="molecule type" value="Genomic_DNA"/>
</dbReference>
<dbReference type="SMART" id="SM00380">
    <property type="entry name" value="AP2"/>
    <property type="match status" value="1"/>
</dbReference>
<dbReference type="PANTHER" id="PTHR31241">
    <property type="entry name" value="DEHYDRATION-RESPONSIVE ELEMENT-BINDING PROTEIN 2C"/>
    <property type="match status" value="1"/>
</dbReference>
<dbReference type="AlphaFoldDB" id="A0AA87ZU60"/>
<dbReference type="Pfam" id="PF00847">
    <property type="entry name" value="AP2"/>
    <property type="match status" value="1"/>
</dbReference>
<feature type="domain" description="AP2/ERF" evidence="10">
    <location>
        <begin position="72"/>
        <end position="137"/>
    </location>
</feature>
<evidence type="ECO:0000256" key="7">
    <source>
        <dbReference type="ARBA" id="ARBA00023242"/>
    </source>
</evidence>
<dbReference type="Gramene" id="FCD_00015309-RA">
    <property type="protein sequence ID" value="FCD_00015309-RA:cds"/>
    <property type="gene ID" value="FCD_00015309"/>
</dbReference>
<dbReference type="InterPro" id="IPR036955">
    <property type="entry name" value="AP2/ERF_dom_sf"/>
</dbReference>
<keyword evidence="3" id="KW-0346">Stress response</keyword>
<name>A0AA87ZU60_FICCA</name>
<keyword evidence="7" id="KW-0539">Nucleus</keyword>
<evidence type="ECO:0000256" key="4">
    <source>
        <dbReference type="ARBA" id="ARBA00023125"/>
    </source>
</evidence>
<dbReference type="GO" id="GO:0000976">
    <property type="term" value="F:transcription cis-regulatory region binding"/>
    <property type="evidence" value="ECO:0007669"/>
    <property type="project" value="TreeGrafter"/>
</dbReference>
<gene>
    <name evidence="11" type="ORF">TIFTF001_009669</name>
</gene>
<dbReference type="PANTHER" id="PTHR31241:SF62">
    <property type="entry name" value="DEHYDRATION-RESPONSIVE ELEMENT-BINDING PROTEIN 2D"/>
    <property type="match status" value="1"/>
</dbReference>
<dbReference type="InterPro" id="IPR001471">
    <property type="entry name" value="AP2/ERF_dom"/>
</dbReference>
<accession>A0AA87ZU60</accession>
<keyword evidence="5" id="KW-0010">Activator</keyword>
<dbReference type="GO" id="GO:0005634">
    <property type="term" value="C:nucleus"/>
    <property type="evidence" value="ECO:0007669"/>
    <property type="project" value="UniProtKB-SubCell"/>
</dbReference>
<keyword evidence="2" id="KW-0805">Transcription regulation</keyword>
<feature type="region of interest" description="Disordered" evidence="9">
    <location>
        <begin position="1"/>
        <end position="22"/>
    </location>
</feature>
<evidence type="ECO:0000256" key="8">
    <source>
        <dbReference type="ARBA" id="ARBA00024343"/>
    </source>
</evidence>
<evidence type="ECO:0000256" key="6">
    <source>
        <dbReference type="ARBA" id="ARBA00023163"/>
    </source>
</evidence>
<sequence length="358" mass="39444">MNAELVPKKRKPRKRRSGSESIVDTLAKWKEYNSQHSSLQGGGEGSSLRSPAKGSKKGCMVGKGGPENSECNYRGVRQRTWGRWVAEIREPNSRSTKTGKKGTRLWLGTFSTAHQAALAYDEAAKAMYGAVALLNFPDNPLHSTERSTDALSCRELGETVLTETGSVKEHAKLVQEHGFSFSVGRAIKEAEAARPSDPTRYSSLDGGIDTLQSELPFNTQTMMSNGCAESYACLQEEHKNTCYYPVLNFDIANDDTKMEKQENSCGSIGSSGSLDSLHNWANDGTLGIDCYWDNCCEASSKLSCQLQTENGDLSKSLNHTEETVLSTVNEFDFLRPDYDFGLSEEKGKLDIWFPEKGL</sequence>
<dbReference type="GO" id="GO:0006950">
    <property type="term" value="P:response to stress"/>
    <property type="evidence" value="ECO:0007669"/>
    <property type="project" value="TreeGrafter"/>
</dbReference>
<evidence type="ECO:0000313" key="11">
    <source>
        <dbReference type="EMBL" id="GMN40442.1"/>
    </source>
</evidence>
<proteinExistence type="inferred from homology"/>
<evidence type="ECO:0000256" key="2">
    <source>
        <dbReference type="ARBA" id="ARBA00023015"/>
    </source>
</evidence>
<feature type="region of interest" description="Disordered" evidence="9">
    <location>
        <begin position="34"/>
        <end position="71"/>
    </location>
</feature>
<keyword evidence="4" id="KW-0238">DNA-binding</keyword>
<dbReference type="CDD" id="cd00018">
    <property type="entry name" value="AP2"/>
    <property type="match status" value="1"/>
</dbReference>
<dbReference type="PROSITE" id="PS51032">
    <property type="entry name" value="AP2_ERF"/>
    <property type="match status" value="1"/>
</dbReference>
<dbReference type="FunFam" id="3.30.730.10:FF:000001">
    <property type="entry name" value="Ethylene-responsive transcription factor 2"/>
    <property type="match status" value="1"/>
</dbReference>
<dbReference type="InterPro" id="IPR016177">
    <property type="entry name" value="DNA-bd_dom_sf"/>
</dbReference>
<reference evidence="11" key="1">
    <citation type="submission" date="2023-07" db="EMBL/GenBank/DDBJ databases">
        <title>draft genome sequence of fig (Ficus carica).</title>
        <authorList>
            <person name="Takahashi T."/>
            <person name="Nishimura K."/>
        </authorList>
    </citation>
    <scope>NUCLEOTIDE SEQUENCE</scope>
</reference>
<dbReference type="GO" id="GO:0045893">
    <property type="term" value="P:positive regulation of DNA-templated transcription"/>
    <property type="evidence" value="ECO:0007669"/>
    <property type="project" value="TreeGrafter"/>
</dbReference>
<comment type="subcellular location">
    <subcellularLocation>
        <location evidence="1">Nucleus</location>
    </subcellularLocation>
</comment>
<evidence type="ECO:0000259" key="10">
    <source>
        <dbReference type="PROSITE" id="PS51032"/>
    </source>
</evidence>
<dbReference type="GO" id="GO:0003700">
    <property type="term" value="F:DNA-binding transcription factor activity"/>
    <property type="evidence" value="ECO:0007669"/>
    <property type="project" value="InterPro"/>
</dbReference>
<comment type="similarity">
    <text evidence="8">Belongs to the AP2/ERF transcription factor family. ERF subfamily.</text>
</comment>
<evidence type="ECO:0000256" key="9">
    <source>
        <dbReference type="SAM" id="MobiDB-lite"/>
    </source>
</evidence>
<dbReference type="Proteomes" id="UP001187192">
    <property type="component" value="Unassembled WGS sequence"/>
</dbReference>
<comment type="caution">
    <text evidence="11">The sequence shown here is derived from an EMBL/GenBank/DDBJ whole genome shotgun (WGS) entry which is preliminary data.</text>
</comment>